<sequence length="549" mass="58502">MKPETPAIGEIDFQIMWNRLIAVVEEQAQALRRTAFSPIVRESGDLSAGYFHPDGRMIAQAVTGTPGHVNTMAASVLHFLHLYPAETMREGDVYITNDPWMGTGHLHDFVAVTPAFHRNQMVGLFASTCHFMDVGGIGFGPDGRDVFEEGFYVPPLPMFAAGEIDKTLIILARSNSRYPAELEGDLMSLAACNQIGVNRLSDMLDEFGLTDLTPLCDQIVARSRAAALKAISELPKGSAESEMVIDGYDRPVTLKATTRIDRDHITVDFDGTSGLSARGINVPISYAQAYSTYAVACALFPDVPNNSGSLSVVTVTAPGDAIVNAPRPAPVSSRHVIGQMLPDVVFGCLAQLVPEKVLAEGASALWNLILEDAHDACLTQGISATRRFSALSVQTGGTGARSRLDGLNATAFPSGVSGVPIEILETLTPLVFWRKELRPGSGGAGEFRGGLGQSIEIGHRDGHPFYIYAALDRIQNPARGRFGGENGAPGKIALKSGGPLKGKGKQLVPAGDRLVVETPGGGGYGKPEKRDAESLATDRQNGLTEQTRI</sequence>
<name>A0A4R2B8A7_9HYPH</name>
<feature type="compositionally biased region" description="Polar residues" evidence="1">
    <location>
        <begin position="537"/>
        <end position="549"/>
    </location>
</feature>
<dbReference type="Pfam" id="PF02538">
    <property type="entry name" value="Hydantoinase_B"/>
    <property type="match status" value="1"/>
</dbReference>
<dbReference type="EMBL" id="SLVU01000023">
    <property type="protein sequence ID" value="TCN22806.1"/>
    <property type="molecule type" value="Genomic_DNA"/>
</dbReference>
<feature type="region of interest" description="Disordered" evidence="1">
    <location>
        <begin position="484"/>
        <end position="549"/>
    </location>
</feature>
<dbReference type="PANTHER" id="PTHR11365">
    <property type="entry name" value="5-OXOPROLINASE RELATED"/>
    <property type="match status" value="1"/>
</dbReference>
<feature type="domain" description="Hydantoinase B/oxoprolinase" evidence="2">
    <location>
        <begin position="11"/>
        <end position="527"/>
    </location>
</feature>
<dbReference type="AlphaFoldDB" id="A0A4R2B8A7"/>
<organism evidence="3 4">
    <name type="scientific">Sinorhizobium americanum</name>
    <dbReference type="NCBI Taxonomy" id="194963"/>
    <lineage>
        <taxon>Bacteria</taxon>
        <taxon>Pseudomonadati</taxon>
        <taxon>Pseudomonadota</taxon>
        <taxon>Alphaproteobacteria</taxon>
        <taxon>Hyphomicrobiales</taxon>
        <taxon>Rhizobiaceae</taxon>
        <taxon>Sinorhizobium/Ensifer group</taxon>
        <taxon>Sinorhizobium</taxon>
    </lineage>
</organism>
<dbReference type="InterPro" id="IPR045079">
    <property type="entry name" value="Oxoprolinase-like"/>
</dbReference>
<reference evidence="3 4" key="1">
    <citation type="submission" date="2019-03" db="EMBL/GenBank/DDBJ databases">
        <title>Genomic Encyclopedia of Type Strains, Phase IV (KMG-V): Genome sequencing to study the core and pangenomes of soil and plant-associated prokaryotes.</title>
        <authorList>
            <person name="Whitman W."/>
        </authorList>
    </citation>
    <scope>NUCLEOTIDE SEQUENCE [LARGE SCALE GENOMIC DNA]</scope>
    <source>
        <strain evidence="3 4">23C40</strain>
    </source>
</reference>
<dbReference type="Proteomes" id="UP000295043">
    <property type="component" value="Unassembled WGS sequence"/>
</dbReference>
<evidence type="ECO:0000313" key="4">
    <source>
        <dbReference type="Proteomes" id="UP000295043"/>
    </source>
</evidence>
<gene>
    <name evidence="3" type="ORF">EV184_12351</name>
</gene>
<evidence type="ECO:0000256" key="1">
    <source>
        <dbReference type="SAM" id="MobiDB-lite"/>
    </source>
</evidence>
<dbReference type="GO" id="GO:0017168">
    <property type="term" value="F:5-oxoprolinase (ATP-hydrolyzing) activity"/>
    <property type="evidence" value="ECO:0007669"/>
    <property type="project" value="TreeGrafter"/>
</dbReference>
<dbReference type="RefSeq" id="WP_132079798.1">
    <property type="nucleotide sequence ID" value="NZ_SLVU01000023.1"/>
</dbReference>
<evidence type="ECO:0000259" key="2">
    <source>
        <dbReference type="Pfam" id="PF02538"/>
    </source>
</evidence>
<protein>
    <submittedName>
        <fullName evidence="3">N-methylhydantoinase B</fullName>
    </submittedName>
</protein>
<comment type="caution">
    <text evidence="3">The sequence shown here is derived from an EMBL/GenBank/DDBJ whole genome shotgun (WGS) entry which is preliminary data.</text>
</comment>
<dbReference type="GO" id="GO:0005829">
    <property type="term" value="C:cytosol"/>
    <property type="evidence" value="ECO:0007669"/>
    <property type="project" value="TreeGrafter"/>
</dbReference>
<accession>A0A4R2B8A7</accession>
<dbReference type="PANTHER" id="PTHR11365:SF23">
    <property type="entry name" value="HYPOTHETICAL 5-OXOPROLINASE (EUROFUNG)-RELATED"/>
    <property type="match status" value="1"/>
</dbReference>
<evidence type="ECO:0000313" key="3">
    <source>
        <dbReference type="EMBL" id="TCN22806.1"/>
    </source>
</evidence>
<dbReference type="InterPro" id="IPR003692">
    <property type="entry name" value="Hydantoinase_B"/>
</dbReference>
<dbReference type="GO" id="GO:0006749">
    <property type="term" value="P:glutathione metabolic process"/>
    <property type="evidence" value="ECO:0007669"/>
    <property type="project" value="TreeGrafter"/>
</dbReference>
<proteinExistence type="predicted"/>